<proteinExistence type="inferred from homology"/>
<evidence type="ECO:0000256" key="2">
    <source>
        <dbReference type="ARBA" id="ARBA00022630"/>
    </source>
</evidence>
<dbReference type="Gene3D" id="3.50.50.60">
    <property type="entry name" value="FAD/NAD(P)-binding domain"/>
    <property type="match status" value="1"/>
</dbReference>
<dbReference type="OrthoDB" id="16820at2759"/>
<keyword evidence="3" id="KW-0274">FAD</keyword>
<evidence type="ECO:0000256" key="6">
    <source>
        <dbReference type="SAM" id="MobiDB-lite"/>
    </source>
</evidence>
<sequence length="475" mass="53245">MATPIAPYLPTGIHVVIVGAGFGGLTASIEARLKGHTVSVLEKAPRWEQHGDIISISQNAGRVLSRWDPAWIGDKLRKICMNHKSFMINTHKGEFIFEQPIVAPDPERPTYNGHRAEIHRVLLDYAEHLGVRFYMGKRVTAYKEDPKLGKAWVECDDGETFIGDVVIGADGVRSRARKLALGLDDKVQSTGYAVYRSWFNVEEHGILDDPLTREFAERGDTHTGWLGPDVHLLVATCKGGRELSWVCTHKDDGDIDESWSYPGRVEDVLKLLEGWDPRCRAIIAKTPSLVDWKLVHREPLPTWITPGGHICLIGDAAHPFLPTSIQGCSQAIEDGVAIATLLSLTHTDKQIPDAQKIPSALKIYERLRYDRVKSAQKKGEEVRDMWHKADWEKVRLNPGSIKLPREDWLLKHDCEKFVRRMYKRALAELDGGDRIPITSLAASRESDEFLIEMPPTPVATPECEVEDPLGTGTSR</sequence>
<evidence type="ECO:0000259" key="7">
    <source>
        <dbReference type="Pfam" id="PF01494"/>
    </source>
</evidence>
<comment type="caution">
    <text evidence="8">The sequence shown here is derived from an EMBL/GenBank/DDBJ whole genome shotgun (WGS) entry which is preliminary data.</text>
</comment>
<evidence type="ECO:0000256" key="5">
    <source>
        <dbReference type="ARBA" id="ARBA00023033"/>
    </source>
</evidence>
<evidence type="ECO:0000313" key="8">
    <source>
        <dbReference type="EMBL" id="PUU76507.1"/>
    </source>
</evidence>
<dbReference type="SUPFAM" id="SSF51905">
    <property type="entry name" value="FAD/NAD(P)-binding domain"/>
    <property type="match status" value="1"/>
</dbReference>
<keyword evidence="4" id="KW-0560">Oxidoreductase</keyword>
<dbReference type="PANTHER" id="PTHR13789:SF236">
    <property type="entry name" value="MONOOXYGENASE, PUTATIVE (AFU_ORTHOLOGUE AFUA_6G12060)-RELATED"/>
    <property type="match status" value="1"/>
</dbReference>
<accession>A0A2T6ZLZ3</accession>
<evidence type="ECO:0000256" key="3">
    <source>
        <dbReference type="ARBA" id="ARBA00022827"/>
    </source>
</evidence>
<evidence type="ECO:0000256" key="4">
    <source>
        <dbReference type="ARBA" id="ARBA00023002"/>
    </source>
</evidence>
<keyword evidence="9" id="KW-1185">Reference proteome</keyword>
<dbReference type="Proteomes" id="UP000244722">
    <property type="component" value="Unassembled WGS sequence"/>
</dbReference>
<gene>
    <name evidence="8" type="ORF">B9Z19DRAFT_248711</name>
</gene>
<organism evidence="8 9">
    <name type="scientific">Tuber borchii</name>
    <name type="common">White truffle</name>
    <dbReference type="NCBI Taxonomy" id="42251"/>
    <lineage>
        <taxon>Eukaryota</taxon>
        <taxon>Fungi</taxon>
        <taxon>Dikarya</taxon>
        <taxon>Ascomycota</taxon>
        <taxon>Pezizomycotina</taxon>
        <taxon>Pezizomycetes</taxon>
        <taxon>Pezizales</taxon>
        <taxon>Tuberaceae</taxon>
        <taxon>Tuber</taxon>
    </lineage>
</organism>
<dbReference type="EMBL" id="NESQ01000186">
    <property type="protein sequence ID" value="PUU76507.1"/>
    <property type="molecule type" value="Genomic_DNA"/>
</dbReference>
<comment type="similarity">
    <text evidence="1">Belongs to the paxM FAD-dependent monooxygenase family.</text>
</comment>
<name>A0A2T6ZLZ3_TUBBO</name>
<dbReference type="AlphaFoldDB" id="A0A2T6ZLZ3"/>
<feature type="domain" description="FAD-binding" evidence="7">
    <location>
        <begin position="14"/>
        <end position="346"/>
    </location>
</feature>
<dbReference type="GO" id="GO:0004497">
    <property type="term" value="F:monooxygenase activity"/>
    <property type="evidence" value="ECO:0007669"/>
    <property type="project" value="UniProtKB-KW"/>
</dbReference>
<dbReference type="PRINTS" id="PR00420">
    <property type="entry name" value="RNGMNOXGNASE"/>
</dbReference>
<dbReference type="SUPFAM" id="SSF54373">
    <property type="entry name" value="FAD-linked reductases, C-terminal domain"/>
    <property type="match status" value="1"/>
</dbReference>
<evidence type="ECO:0000256" key="1">
    <source>
        <dbReference type="ARBA" id="ARBA00007992"/>
    </source>
</evidence>
<dbReference type="Pfam" id="PF01494">
    <property type="entry name" value="FAD_binding_3"/>
    <property type="match status" value="1"/>
</dbReference>
<keyword evidence="5" id="KW-0503">Monooxygenase</keyword>
<dbReference type="STRING" id="42251.A0A2T6ZLZ3"/>
<dbReference type="InterPro" id="IPR050493">
    <property type="entry name" value="FAD-dep_Monooxygenase_BioMet"/>
</dbReference>
<keyword evidence="2" id="KW-0285">Flavoprotein</keyword>
<evidence type="ECO:0000313" key="9">
    <source>
        <dbReference type="Proteomes" id="UP000244722"/>
    </source>
</evidence>
<dbReference type="InterPro" id="IPR036188">
    <property type="entry name" value="FAD/NAD-bd_sf"/>
</dbReference>
<dbReference type="PANTHER" id="PTHR13789">
    <property type="entry name" value="MONOOXYGENASE"/>
    <property type="match status" value="1"/>
</dbReference>
<dbReference type="InterPro" id="IPR002938">
    <property type="entry name" value="FAD-bd"/>
</dbReference>
<dbReference type="GO" id="GO:0071949">
    <property type="term" value="F:FAD binding"/>
    <property type="evidence" value="ECO:0007669"/>
    <property type="project" value="InterPro"/>
</dbReference>
<protein>
    <recommendedName>
        <fullName evidence="7">FAD-binding domain-containing protein</fullName>
    </recommendedName>
</protein>
<reference evidence="8 9" key="1">
    <citation type="submission" date="2017-04" db="EMBL/GenBank/DDBJ databases">
        <title>Draft genome sequence of Tuber borchii Vittad., a whitish edible truffle.</title>
        <authorList>
            <consortium name="DOE Joint Genome Institute"/>
            <person name="Murat C."/>
            <person name="Kuo A."/>
            <person name="Barry K.W."/>
            <person name="Clum A."/>
            <person name="Dockter R.B."/>
            <person name="Fauchery L."/>
            <person name="Iotti M."/>
            <person name="Kohler A."/>
            <person name="Labutti K."/>
            <person name="Lindquist E.A."/>
            <person name="Lipzen A."/>
            <person name="Ohm R.A."/>
            <person name="Wang M."/>
            <person name="Grigoriev I.V."/>
            <person name="Zambonelli A."/>
            <person name="Martin F.M."/>
        </authorList>
    </citation>
    <scope>NUCLEOTIDE SEQUENCE [LARGE SCALE GENOMIC DNA]</scope>
    <source>
        <strain evidence="8 9">Tbo3840</strain>
    </source>
</reference>
<feature type="region of interest" description="Disordered" evidence="6">
    <location>
        <begin position="454"/>
        <end position="475"/>
    </location>
</feature>